<dbReference type="PANTHER" id="PTHR46796">
    <property type="entry name" value="HTH-TYPE TRANSCRIPTIONAL ACTIVATOR RHAS-RELATED"/>
    <property type="match status" value="1"/>
</dbReference>
<dbReference type="GO" id="GO:0043565">
    <property type="term" value="F:sequence-specific DNA binding"/>
    <property type="evidence" value="ECO:0007669"/>
    <property type="project" value="InterPro"/>
</dbReference>
<accession>A0A927GQG1</accession>
<dbReference type="PROSITE" id="PS01124">
    <property type="entry name" value="HTH_ARAC_FAMILY_2"/>
    <property type="match status" value="1"/>
</dbReference>
<keyword evidence="2" id="KW-0238">DNA-binding</keyword>
<keyword evidence="1" id="KW-0805">Transcription regulation</keyword>
<sequence>METWSADWLEPGECYGKVYCERDWKWDTRGRPFADWDLWYVWSGAGELERCGEVRSVGPGSCYLLRPGDETRGAHDPARPLTVSYIHFRIAPPEGSAAHLDGPIRYEVEERAAFEGDLTRYVEAMDAGRRSEARLLLGLLLLQLRRETSQPQEEPAPRPERSRSLARTMREVMRYVRQFPSAPHSVETLADRARLSPRYFSRRFRAYSGQTVEAFVIGVRIARAEQLLRHYGMNVSETAAALGYSNVYYFSRQFKRYRGVAPSALRAR</sequence>
<feature type="domain" description="HTH araC/xylS-type" evidence="5">
    <location>
        <begin position="170"/>
        <end position="268"/>
    </location>
</feature>
<dbReference type="InterPro" id="IPR050204">
    <property type="entry name" value="AraC_XylS_family_regulators"/>
</dbReference>
<evidence type="ECO:0000256" key="3">
    <source>
        <dbReference type="ARBA" id="ARBA00023159"/>
    </source>
</evidence>
<dbReference type="PRINTS" id="PR00032">
    <property type="entry name" value="HTHARAC"/>
</dbReference>
<evidence type="ECO:0000313" key="6">
    <source>
        <dbReference type="EMBL" id="MBD2844246.1"/>
    </source>
</evidence>
<reference evidence="6" key="1">
    <citation type="submission" date="2020-09" db="EMBL/GenBank/DDBJ databases">
        <title>A novel bacterium of genus Paenibacillus, isolated from South China Sea.</title>
        <authorList>
            <person name="Huang H."/>
            <person name="Mo K."/>
            <person name="Hu Y."/>
        </authorList>
    </citation>
    <scope>NUCLEOTIDE SEQUENCE</scope>
    <source>
        <strain evidence="6">IB182496</strain>
    </source>
</reference>
<dbReference type="InterPro" id="IPR037923">
    <property type="entry name" value="HTH-like"/>
</dbReference>
<dbReference type="Pfam" id="PF12833">
    <property type="entry name" value="HTH_18"/>
    <property type="match status" value="1"/>
</dbReference>
<evidence type="ECO:0000256" key="1">
    <source>
        <dbReference type="ARBA" id="ARBA00023015"/>
    </source>
</evidence>
<evidence type="ECO:0000256" key="2">
    <source>
        <dbReference type="ARBA" id="ARBA00023125"/>
    </source>
</evidence>
<dbReference type="SUPFAM" id="SSF51215">
    <property type="entry name" value="Regulatory protein AraC"/>
    <property type="match status" value="1"/>
</dbReference>
<dbReference type="EMBL" id="JACXIZ010000009">
    <property type="protein sequence ID" value="MBD2844246.1"/>
    <property type="molecule type" value="Genomic_DNA"/>
</dbReference>
<dbReference type="Proteomes" id="UP000621560">
    <property type="component" value="Unassembled WGS sequence"/>
</dbReference>
<evidence type="ECO:0000259" key="5">
    <source>
        <dbReference type="PROSITE" id="PS01124"/>
    </source>
</evidence>
<evidence type="ECO:0000256" key="4">
    <source>
        <dbReference type="ARBA" id="ARBA00023163"/>
    </source>
</evidence>
<protein>
    <submittedName>
        <fullName evidence="6">Helix-turn-helix transcriptional regulator</fullName>
    </submittedName>
</protein>
<proteinExistence type="predicted"/>
<evidence type="ECO:0000313" key="7">
    <source>
        <dbReference type="Proteomes" id="UP000621560"/>
    </source>
</evidence>
<dbReference type="Pfam" id="PF02311">
    <property type="entry name" value="AraC_binding"/>
    <property type="match status" value="1"/>
</dbReference>
<dbReference type="AlphaFoldDB" id="A0A927GQG1"/>
<dbReference type="InterPro" id="IPR020449">
    <property type="entry name" value="Tscrpt_reg_AraC-type_HTH"/>
</dbReference>
<dbReference type="PROSITE" id="PS00041">
    <property type="entry name" value="HTH_ARAC_FAMILY_1"/>
    <property type="match status" value="1"/>
</dbReference>
<keyword evidence="4" id="KW-0804">Transcription</keyword>
<dbReference type="GO" id="GO:0003700">
    <property type="term" value="F:DNA-binding transcription factor activity"/>
    <property type="evidence" value="ECO:0007669"/>
    <property type="project" value="InterPro"/>
</dbReference>
<dbReference type="InterPro" id="IPR018062">
    <property type="entry name" value="HTH_AraC-typ_CS"/>
</dbReference>
<name>A0A927GQG1_9BACL</name>
<dbReference type="RefSeq" id="WP_190914748.1">
    <property type="nucleotide sequence ID" value="NZ_JACXIZ010000009.1"/>
</dbReference>
<dbReference type="InterPro" id="IPR003313">
    <property type="entry name" value="AraC-bd"/>
</dbReference>
<dbReference type="SUPFAM" id="SSF46689">
    <property type="entry name" value="Homeodomain-like"/>
    <property type="match status" value="2"/>
</dbReference>
<keyword evidence="7" id="KW-1185">Reference proteome</keyword>
<dbReference type="Gene3D" id="1.10.10.60">
    <property type="entry name" value="Homeodomain-like"/>
    <property type="match status" value="2"/>
</dbReference>
<dbReference type="SMART" id="SM00342">
    <property type="entry name" value="HTH_ARAC"/>
    <property type="match status" value="1"/>
</dbReference>
<dbReference type="InterPro" id="IPR018060">
    <property type="entry name" value="HTH_AraC"/>
</dbReference>
<dbReference type="InterPro" id="IPR009057">
    <property type="entry name" value="Homeodomain-like_sf"/>
</dbReference>
<comment type="caution">
    <text evidence="6">The sequence shown here is derived from an EMBL/GenBank/DDBJ whole genome shotgun (WGS) entry which is preliminary data.</text>
</comment>
<organism evidence="6 7">
    <name type="scientific">Paenibacillus sabuli</name>
    <dbReference type="NCBI Taxonomy" id="2772509"/>
    <lineage>
        <taxon>Bacteria</taxon>
        <taxon>Bacillati</taxon>
        <taxon>Bacillota</taxon>
        <taxon>Bacilli</taxon>
        <taxon>Bacillales</taxon>
        <taxon>Paenibacillaceae</taxon>
        <taxon>Paenibacillus</taxon>
    </lineage>
</organism>
<gene>
    <name evidence="6" type="ORF">IDH44_03515</name>
</gene>
<keyword evidence="3" id="KW-0010">Activator</keyword>